<dbReference type="PANTHER" id="PTHR18806:SF4">
    <property type="entry name" value="RNA-BINDING PROTEIN 25"/>
    <property type="match status" value="1"/>
</dbReference>
<dbReference type="SUPFAM" id="SSF101233">
    <property type="entry name" value="PWI domain"/>
    <property type="match status" value="1"/>
</dbReference>
<dbReference type="Gene3D" id="3.30.70.330">
    <property type="match status" value="1"/>
</dbReference>
<evidence type="ECO:0000256" key="2">
    <source>
        <dbReference type="ARBA" id="ARBA00022884"/>
    </source>
</evidence>
<sequence>MKCKLKTNCALLDVVRIRTRLISIRYLAMAFPGPRGTPIGGLPLLSAPGFMPRPVLGLQVMPPGVVPVVGVPNPMGMPPMPPHPPERRPPRPQFPKNSSKSSSGQQPADDKNQTITVFVGNITERATDGLVRAVLAKCGFIANWKRAHGANNILQAFGFCDYAEPDAAIRAIRLLNGLEIGDKQLLVKAETKTKDMLAKHEAEQREQRQDYDDFCKQTDREVMEQIQQLMRVHASELKSTRDKESKESEASKERRKAHEKVLLDAMEHMKKLDEDKKSLITREIDKFRDTHMNKEEPAPNSTRRDEKTRSSSKRSPRRRSRSPRSARSPRRSPDSNRERERRRSGERERERERDRERDRDRERKAQRTPVEDPDERYQKELREKAKEREREIARMEREKRREEKKNNATSGANDDTDDEEVYERRRHEKRLREKEANYQEHLKNWEAREKRRAKEYAKDREKEEERIAEEQREAKRLREFFEDYDDERDDVKFYSGSSLQRRVRERAREAEWDQRDRQREREELDELKRRLAEEGHPDPEREALRRQQQHQQQNNSTNVIVISDSADHPIGKMTSDVVQLQDDTSRGMDDTSAHGTGEDVVDGDNSPAVSRKFSKNSNLNSQDPLQKEDERLAREQKEAKERSKEDKRRHMKFLVEKIPSNRDELFAYALDRSLVDEALMVKRVRPWVNKKVIEYIGDEEATLVDFICSKIMAGADAASLLGDVSVVLDDEAENFVVKMWRLLIYEVEAKKMQLNTDSGHNMLAASTSTN</sequence>
<evidence type="ECO:0000259" key="6">
    <source>
        <dbReference type="PROSITE" id="PS51025"/>
    </source>
</evidence>
<name>A0A7M7KMI9_VARDE</name>
<evidence type="ECO:0000256" key="3">
    <source>
        <dbReference type="PROSITE-ProRule" id="PRU00176"/>
    </source>
</evidence>
<dbReference type="PROSITE" id="PS50102">
    <property type="entry name" value="RRM"/>
    <property type="match status" value="1"/>
</dbReference>
<dbReference type="InterPro" id="IPR002483">
    <property type="entry name" value="PWI_dom"/>
</dbReference>
<dbReference type="EnsemblMetazoa" id="XM_022812389">
    <property type="protein sequence ID" value="XP_022668124"/>
    <property type="gene ID" value="LOC111253249"/>
</dbReference>
<dbReference type="InterPro" id="IPR052768">
    <property type="entry name" value="RBM25"/>
</dbReference>
<dbReference type="KEGG" id="vde:111253249"/>
<keyword evidence="2 3" id="KW-0694">RNA-binding</keyword>
<feature type="domain" description="PWI" evidence="6">
    <location>
        <begin position="663"/>
        <end position="760"/>
    </location>
</feature>
<dbReference type="Pfam" id="PF00076">
    <property type="entry name" value="RRM_1"/>
    <property type="match status" value="1"/>
</dbReference>
<dbReference type="SUPFAM" id="SSF54928">
    <property type="entry name" value="RNA-binding domain, RBD"/>
    <property type="match status" value="1"/>
</dbReference>
<dbReference type="PANTHER" id="PTHR18806">
    <property type="entry name" value="RBM25 PROTEIN"/>
    <property type="match status" value="1"/>
</dbReference>
<keyword evidence="1" id="KW-0507">mRNA processing</keyword>
<dbReference type="GO" id="GO:0000381">
    <property type="term" value="P:regulation of alternative mRNA splicing, via spliceosome"/>
    <property type="evidence" value="ECO:0007669"/>
    <property type="project" value="TreeGrafter"/>
</dbReference>
<evidence type="ECO:0000259" key="5">
    <source>
        <dbReference type="PROSITE" id="PS50102"/>
    </source>
</evidence>
<feature type="compositionally biased region" description="Basic and acidic residues" evidence="4">
    <location>
        <begin position="331"/>
        <end position="365"/>
    </location>
</feature>
<dbReference type="InterPro" id="IPR000504">
    <property type="entry name" value="RRM_dom"/>
</dbReference>
<feature type="region of interest" description="Disordered" evidence="4">
    <location>
        <begin position="234"/>
        <end position="258"/>
    </location>
</feature>
<feature type="compositionally biased region" description="Basic residues" evidence="4">
    <location>
        <begin position="310"/>
        <end position="330"/>
    </location>
</feature>
<evidence type="ECO:0000313" key="8">
    <source>
        <dbReference type="Proteomes" id="UP000594260"/>
    </source>
</evidence>
<accession>A0A7M7KMI9</accession>
<evidence type="ECO:0000313" key="7">
    <source>
        <dbReference type="EnsemblMetazoa" id="XP_022668124"/>
    </source>
</evidence>
<dbReference type="Pfam" id="PF01480">
    <property type="entry name" value="PWI"/>
    <property type="match status" value="1"/>
</dbReference>
<evidence type="ECO:0008006" key="9">
    <source>
        <dbReference type="Google" id="ProtNLM"/>
    </source>
</evidence>
<dbReference type="InParanoid" id="A0A7M7KMI9"/>
<dbReference type="GeneID" id="111253249"/>
<feature type="region of interest" description="Disordered" evidence="4">
    <location>
        <begin position="582"/>
        <end position="648"/>
    </location>
</feature>
<dbReference type="GO" id="GO:0005681">
    <property type="term" value="C:spliceosomal complex"/>
    <property type="evidence" value="ECO:0007669"/>
    <property type="project" value="TreeGrafter"/>
</dbReference>
<feature type="compositionally biased region" description="Polar residues" evidence="4">
    <location>
        <begin position="615"/>
        <end position="624"/>
    </location>
</feature>
<dbReference type="CDD" id="cd12446">
    <property type="entry name" value="RRM_RBM25"/>
    <property type="match status" value="1"/>
</dbReference>
<dbReference type="SMART" id="SM00360">
    <property type="entry name" value="RRM"/>
    <property type="match status" value="1"/>
</dbReference>
<dbReference type="SMART" id="SM00311">
    <property type="entry name" value="PWI"/>
    <property type="match status" value="1"/>
</dbReference>
<dbReference type="FunFam" id="1.20.1390.10:FF:000004">
    <property type="entry name" value="RNA-binding motif protein 25"/>
    <property type="match status" value="1"/>
</dbReference>
<dbReference type="InterPro" id="IPR035979">
    <property type="entry name" value="RBD_domain_sf"/>
</dbReference>
<dbReference type="FunCoup" id="A0A7M7KMI9">
    <property type="interactions" value="2592"/>
</dbReference>
<dbReference type="GO" id="GO:0003729">
    <property type="term" value="F:mRNA binding"/>
    <property type="evidence" value="ECO:0007669"/>
    <property type="project" value="TreeGrafter"/>
</dbReference>
<evidence type="ECO:0000256" key="1">
    <source>
        <dbReference type="ARBA" id="ARBA00022664"/>
    </source>
</evidence>
<feature type="compositionally biased region" description="Basic and acidic residues" evidence="4">
    <location>
        <begin position="583"/>
        <end position="592"/>
    </location>
</feature>
<protein>
    <recommendedName>
        <fullName evidence="9">RNA-binding protein 25</fullName>
    </recommendedName>
</protein>
<dbReference type="InterPro" id="IPR034268">
    <property type="entry name" value="RBM25_RRM"/>
</dbReference>
<feature type="compositionally biased region" description="Basic and acidic residues" evidence="4">
    <location>
        <begin position="625"/>
        <end position="648"/>
    </location>
</feature>
<evidence type="ECO:0000256" key="4">
    <source>
        <dbReference type="SAM" id="MobiDB-lite"/>
    </source>
</evidence>
<feature type="compositionally biased region" description="Basic and acidic residues" evidence="4">
    <location>
        <begin position="422"/>
        <end position="468"/>
    </location>
</feature>
<proteinExistence type="predicted"/>
<feature type="compositionally biased region" description="Basic and acidic residues" evidence="4">
    <location>
        <begin position="506"/>
        <end position="545"/>
    </location>
</feature>
<feature type="region of interest" description="Disordered" evidence="4">
    <location>
        <begin position="493"/>
        <end position="557"/>
    </location>
</feature>
<organism evidence="7 8">
    <name type="scientific">Varroa destructor</name>
    <name type="common">Honeybee mite</name>
    <dbReference type="NCBI Taxonomy" id="109461"/>
    <lineage>
        <taxon>Eukaryota</taxon>
        <taxon>Metazoa</taxon>
        <taxon>Ecdysozoa</taxon>
        <taxon>Arthropoda</taxon>
        <taxon>Chelicerata</taxon>
        <taxon>Arachnida</taxon>
        <taxon>Acari</taxon>
        <taxon>Parasitiformes</taxon>
        <taxon>Mesostigmata</taxon>
        <taxon>Gamasina</taxon>
        <taxon>Dermanyssoidea</taxon>
        <taxon>Varroidae</taxon>
        <taxon>Varroa</taxon>
    </lineage>
</organism>
<feature type="compositionally biased region" description="Basic and acidic residues" evidence="4">
    <location>
        <begin position="285"/>
        <end position="309"/>
    </location>
</feature>
<dbReference type="Gene3D" id="1.20.1390.10">
    <property type="entry name" value="PWI domain"/>
    <property type="match status" value="1"/>
</dbReference>
<feature type="compositionally biased region" description="Basic and acidic residues" evidence="4">
    <location>
        <begin position="375"/>
        <end position="406"/>
    </location>
</feature>
<dbReference type="InterPro" id="IPR036483">
    <property type="entry name" value="PWI_dom_sf"/>
</dbReference>
<dbReference type="Proteomes" id="UP000594260">
    <property type="component" value="Unplaced"/>
</dbReference>
<dbReference type="AlphaFoldDB" id="A0A7M7KMI9"/>
<feature type="compositionally biased region" description="Basic and acidic residues" evidence="4">
    <location>
        <begin position="234"/>
        <end position="252"/>
    </location>
</feature>
<feature type="domain" description="RRM" evidence="5">
    <location>
        <begin position="115"/>
        <end position="192"/>
    </location>
</feature>
<dbReference type="GO" id="GO:0006397">
    <property type="term" value="P:mRNA processing"/>
    <property type="evidence" value="ECO:0007669"/>
    <property type="project" value="UniProtKB-KW"/>
</dbReference>
<dbReference type="OrthoDB" id="6275295at2759"/>
<keyword evidence="8" id="KW-1185">Reference proteome</keyword>
<dbReference type="InterPro" id="IPR012677">
    <property type="entry name" value="Nucleotide-bd_a/b_plait_sf"/>
</dbReference>
<dbReference type="RefSeq" id="XP_022668124.1">
    <property type="nucleotide sequence ID" value="XM_022812389.1"/>
</dbReference>
<feature type="region of interest" description="Disordered" evidence="4">
    <location>
        <begin position="76"/>
        <end position="112"/>
    </location>
</feature>
<dbReference type="PROSITE" id="PS51025">
    <property type="entry name" value="PWI"/>
    <property type="match status" value="1"/>
</dbReference>
<reference evidence="7" key="1">
    <citation type="submission" date="2021-01" db="UniProtKB">
        <authorList>
            <consortium name="EnsemblMetazoa"/>
        </authorList>
    </citation>
    <scope>IDENTIFICATION</scope>
</reference>
<dbReference type="OMA" id="DGCVNKK"/>
<feature type="compositionally biased region" description="Polar residues" evidence="4">
    <location>
        <begin position="95"/>
        <end position="106"/>
    </location>
</feature>
<feature type="region of interest" description="Disordered" evidence="4">
    <location>
        <begin position="285"/>
        <end position="468"/>
    </location>
</feature>